<evidence type="ECO:0000313" key="7">
    <source>
        <dbReference type="Proteomes" id="UP000305874"/>
    </source>
</evidence>
<dbReference type="GO" id="GO:0003677">
    <property type="term" value="F:DNA binding"/>
    <property type="evidence" value="ECO:0007669"/>
    <property type="project" value="UniProtKB-KW"/>
</dbReference>
<dbReference type="EMBL" id="JXXZ01000006">
    <property type="protein sequence ID" value="KJZ00417.1"/>
    <property type="molecule type" value="Genomic_DNA"/>
</dbReference>
<dbReference type="PATRIC" id="fig|151081.8.peg.2860"/>
<dbReference type="InterPro" id="IPR036384">
    <property type="entry name" value="Tus_sf"/>
</dbReference>
<dbReference type="InterPro" id="IPR036381">
    <property type="entry name" value="Tus_dom1"/>
</dbReference>
<organism evidence="4 6">
    <name type="scientific">Pseudoalteromonas ruthenica</name>
    <dbReference type="NCBI Taxonomy" id="151081"/>
    <lineage>
        <taxon>Bacteria</taxon>
        <taxon>Pseudomonadati</taxon>
        <taxon>Pseudomonadota</taxon>
        <taxon>Gammaproteobacteria</taxon>
        <taxon>Alteromonadales</taxon>
        <taxon>Pseudoalteromonadaceae</taxon>
        <taxon>Pseudoalteromonas</taxon>
    </lineage>
</organism>
<proteinExistence type="predicted"/>
<dbReference type="AlphaFoldDB" id="A0A0F4Q1K3"/>
<reference evidence="4 6" key="1">
    <citation type="journal article" date="2015" name="BMC Genomics">
        <title>Genome mining reveals unlocked bioactive potential of marine Gram-negative bacteria.</title>
        <authorList>
            <person name="Machado H."/>
            <person name="Sonnenschein E.C."/>
            <person name="Melchiorsen J."/>
            <person name="Gram L."/>
        </authorList>
    </citation>
    <scope>NUCLEOTIDE SEQUENCE [LARGE SCALE GENOMIC DNA]</scope>
    <source>
        <strain evidence="4 6">S3137</strain>
    </source>
</reference>
<comment type="caution">
    <text evidence="4">The sequence shown here is derived from an EMBL/GenBank/DDBJ whole genome shotgun (WGS) entry which is preliminary data.</text>
</comment>
<dbReference type="Gene3D" id="3.30.54.10">
    <property type="match status" value="1"/>
</dbReference>
<keyword evidence="3" id="KW-0238">DNA-binding</keyword>
<evidence type="ECO:0000256" key="2">
    <source>
        <dbReference type="ARBA" id="ARBA00022705"/>
    </source>
</evidence>
<protein>
    <submittedName>
        <fullName evidence="4">DNA replication protein</fullName>
    </submittedName>
    <submittedName>
        <fullName evidence="5">DNA replication terminus site-binding protein</fullName>
    </submittedName>
</protein>
<reference evidence="7" key="3">
    <citation type="submission" date="2019-06" db="EMBL/GenBank/DDBJ databases">
        <title>Co-occurence of chitin degradation, pigmentation and bioactivity in marine Pseudoalteromonas.</title>
        <authorList>
            <person name="Sonnenschein E.C."/>
            <person name="Bech P.K."/>
        </authorList>
    </citation>
    <scope>NUCLEOTIDE SEQUENCE [LARGE SCALE GENOMIC DNA]</scope>
    <source>
        <strain evidence="7">S2897</strain>
    </source>
</reference>
<keyword evidence="6" id="KW-1185">Reference proteome</keyword>
<reference evidence="5" key="4">
    <citation type="submission" date="2019-09" db="EMBL/GenBank/DDBJ databases">
        <title>Co-occurence of chitin degradation, pigmentation and bioactivity in marine Pseudoalteromonas.</title>
        <authorList>
            <person name="Sonnenschein E.C."/>
            <person name="Bech P.K."/>
        </authorList>
    </citation>
    <scope>NUCLEOTIDE SEQUENCE</scope>
    <source>
        <strain evidence="5">S2897</strain>
    </source>
</reference>
<dbReference type="EMBL" id="PNCG01000010">
    <property type="protein sequence ID" value="TMP86975.1"/>
    <property type="molecule type" value="Genomic_DNA"/>
</dbReference>
<reference evidence="5 7" key="2">
    <citation type="submission" date="2017-12" db="EMBL/GenBank/DDBJ databases">
        <authorList>
            <person name="Paulsen S."/>
            <person name="Gram L.K."/>
        </authorList>
    </citation>
    <scope>NUCLEOTIDE SEQUENCE [LARGE SCALE GENOMIC DNA]</scope>
    <source>
        <strain evidence="5 7">S2897</strain>
    </source>
</reference>
<evidence type="ECO:0000313" key="4">
    <source>
        <dbReference type="EMBL" id="KJZ00417.1"/>
    </source>
</evidence>
<dbReference type="GeneID" id="58228215"/>
<evidence type="ECO:0000256" key="3">
    <source>
        <dbReference type="ARBA" id="ARBA00023125"/>
    </source>
</evidence>
<evidence type="ECO:0000256" key="1">
    <source>
        <dbReference type="ARBA" id="ARBA00022490"/>
    </source>
</evidence>
<dbReference type="Pfam" id="PF05472">
    <property type="entry name" value="Ter"/>
    <property type="match status" value="1"/>
</dbReference>
<keyword evidence="1" id="KW-0963">Cytoplasm</keyword>
<accession>A0A0F4Q1K3</accession>
<sequence length="290" mass="33640">MSSVKTQLRAIFDLTGDYLQALTETVKKQPIHHSRYFELPAPTTDDERQALSSIPVTAHDGQQALLRICNSYTDFYKQQGLSSKMARRHPGLIVLAKQSESELIPYIDKINELKMEFKKLVLTYDNNDARFDAVHSAVPGLQTLSFYRRIHYEGNSPSSVRFTWMKKHSTKSLSRKLALTMLERSSAYSNPRMIDQTQWQRLVEQEKAKVASLSHNEKLRIRRPIRVTPEVNVRFSDARRYHVSGALPFIVFDDNPDLKLGELTSYTLKEDPRKREYEYLVERLYLAKGE</sequence>
<gene>
    <name evidence="5" type="ORF">CWC05_10910</name>
    <name evidence="4" type="ORF">TW72_06925</name>
</gene>
<name>A0A0F4Q1K3_9GAMM</name>
<dbReference type="STRING" id="151081.TW72_06925"/>
<keyword evidence="2" id="KW-0235">DNA replication</keyword>
<dbReference type="GO" id="GO:0006274">
    <property type="term" value="P:DNA replication termination"/>
    <property type="evidence" value="ECO:0007669"/>
    <property type="project" value="InterPro"/>
</dbReference>
<evidence type="ECO:0000313" key="5">
    <source>
        <dbReference type="EMBL" id="TMP86975.1"/>
    </source>
</evidence>
<dbReference type="Gene3D" id="3.50.14.10">
    <property type="entry name" value="Replication terminator Tus, domain 1 superfamily/Replication terminator Tus"/>
    <property type="match status" value="1"/>
</dbReference>
<dbReference type="GO" id="GO:0005737">
    <property type="term" value="C:cytoplasm"/>
    <property type="evidence" value="ECO:0007669"/>
    <property type="project" value="InterPro"/>
</dbReference>
<evidence type="ECO:0000313" key="6">
    <source>
        <dbReference type="Proteomes" id="UP000033664"/>
    </source>
</evidence>
<dbReference type="SUPFAM" id="SSF56596">
    <property type="entry name" value="Replication terminator protein (Tus)"/>
    <property type="match status" value="1"/>
</dbReference>
<dbReference type="Proteomes" id="UP000033664">
    <property type="component" value="Unassembled WGS sequence"/>
</dbReference>
<dbReference type="eggNOG" id="ENOG502Z895">
    <property type="taxonomic scope" value="Bacteria"/>
</dbReference>
<dbReference type="InterPro" id="IPR008865">
    <property type="entry name" value="DNA_replication_term_site-bd"/>
</dbReference>
<dbReference type="Proteomes" id="UP000305874">
    <property type="component" value="Unassembled WGS sequence"/>
</dbReference>
<dbReference type="OrthoDB" id="6298545at2"/>
<dbReference type="RefSeq" id="WP_045980015.1">
    <property type="nucleotide sequence ID" value="NZ_JXXY01000015.1"/>
</dbReference>